<dbReference type="InterPro" id="IPR004360">
    <property type="entry name" value="Glyas_Fos-R_dOase_dom"/>
</dbReference>
<dbReference type="EMBL" id="CP002776">
    <property type="protein sequence ID" value="AEG31880.1"/>
    <property type="molecule type" value="Genomic_DNA"/>
</dbReference>
<dbReference type="InterPro" id="IPR037523">
    <property type="entry name" value="VOC_core"/>
</dbReference>
<reference evidence="3 4" key="1">
    <citation type="submission" date="2011-05" db="EMBL/GenBank/DDBJ databases">
        <title>Complete sequence of Thioalkalimicrobium cyclicum ALM1.</title>
        <authorList>
            <consortium name="US DOE Joint Genome Institute"/>
            <person name="Lucas S."/>
            <person name="Han J."/>
            <person name="Lapidus A."/>
            <person name="Cheng J.-F."/>
            <person name="Goodwin L."/>
            <person name="Pitluck S."/>
            <person name="Peters L."/>
            <person name="Mikhailova N."/>
            <person name="Davenport K."/>
            <person name="Han C."/>
            <person name="Tapia R."/>
            <person name="Land M."/>
            <person name="Hauser L."/>
            <person name="Kyrpides N."/>
            <person name="Ivanova N."/>
            <person name="Pagani I."/>
            <person name="Kappler U."/>
            <person name="Woyke T."/>
        </authorList>
    </citation>
    <scope>NUCLEOTIDE SEQUENCE [LARGE SCALE GENOMIC DNA]</scope>
    <source>
        <strain evidence="4">DSM 14477 / JCM 11371 / ALM1</strain>
    </source>
</reference>
<dbReference type="AlphaFoldDB" id="F6D8M9"/>
<dbReference type="GO" id="GO:0051213">
    <property type="term" value="F:dioxygenase activity"/>
    <property type="evidence" value="ECO:0007669"/>
    <property type="project" value="UniProtKB-KW"/>
</dbReference>
<dbReference type="InterPro" id="IPR018146">
    <property type="entry name" value="Glyoxalase_1_CS"/>
</dbReference>
<keyword evidence="3" id="KW-0223">Dioxygenase</keyword>
<evidence type="ECO:0000259" key="2">
    <source>
        <dbReference type="PROSITE" id="PS51819"/>
    </source>
</evidence>
<dbReference type="PROSITE" id="PS00934">
    <property type="entry name" value="GLYOXALASE_I_1"/>
    <property type="match status" value="1"/>
</dbReference>
<dbReference type="InterPro" id="IPR029068">
    <property type="entry name" value="Glyas_Bleomycin-R_OHBP_Dase"/>
</dbReference>
<dbReference type="RefSeq" id="WP_013835657.1">
    <property type="nucleotide sequence ID" value="NC_015581.1"/>
</dbReference>
<accession>F6D8M9</accession>
<protein>
    <submittedName>
        <fullName evidence="3">Glyoxalase/bleomycin resistance protein/dioxygenase</fullName>
    </submittedName>
</protein>
<dbReference type="OrthoDB" id="9804944at2"/>
<sequence length="121" mass="13588">MVKGINHVSFIVSDVEAAREFYQSVLGLTLVKRPNLDFPGYWLDLGGGQTLHLLAVDDPYHDVPRPLHLGRDRHLALSVANLESTMTRLAEHKIAYKVSQSGRSALFFYDPDLNVIELTEV</sequence>
<dbReference type="STRING" id="717773.Thicy_1113"/>
<keyword evidence="1" id="KW-0479">Metal-binding</keyword>
<dbReference type="InterPro" id="IPR050383">
    <property type="entry name" value="GlyoxalaseI/FosfomycinResist"/>
</dbReference>
<gene>
    <name evidence="3" type="ordered locus">Thicy_1113</name>
</gene>
<dbReference type="Gene3D" id="3.10.180.10">
    <property type="entry name" value="2,3-Dihydroxybiphenyl 1,2-Dioxygenase, domain 1"/>
    <property type="match status" value="1"/>
</dbReference>
<proteinExistence type="predicted"/>
<dbReference type="SUPFAM" id="SSF54593">
    <property type="entry name" value="Glyoxalase/Bleomycin resistance protein/Dihydroxybiphenyl dioxygenase"/>
    <property type="match status" value="1"/>
</dbReference>
<organism evidence="3 4">
    <name type="scientific">Thiomicrospira cyclica (strain DSM 14477 / JCM 11371 / ALM1)</name>
    <name type="common">Thioalkalimicrobium cyclicum</name>
    <dbReference type="NCBI Taxonomy" id="717773"/>
    <lineage>
        <taxon>Bacteria</taxon>
        <taxon>Pseudomonadati</taxon>
        <taxon>Pseudomonadota</taxon>
        <taxon>Gammaproteobacteria</taxon>
        <taxon>Thiotrichales</taxon>
        <taxon>Piscirickettsiaceae</taxon>
        <taxon>Thiomicrospira</taxon>
    </lineage>
</organism>
<keyword evidence="4" id="KW-1185">Reference proteome</keyword>
<dbReference type="eggNOG" id="COG0346">
    <property type="taxonomic scope" value="Bacteria"/>
</dbReference>
<keyword evidence="3" id="KW-0560">Oxidoreductase</keyword>
<dbReference type="PANTHER" id="PTHR21366:SF22">
    <property type="entry name" value="VOC DOMAIN-CONTAINING PROTEIN"/>
    <property type="match status" value="1"/>
</dbReference>
<dbReference type="HOGENOM" id="CLU_046006_12_4_6"/>
<dbReference type="Pfam" id="PF00903">
    <property type="entry name" value="Glyoxalase"/>
    <property type="match status" value="1"/>
</dbReference>
<dbReference type="KEGG" id="tcy:Thicy_1113"/>
<name>F6D8M9_THICA</name>
<evidence type="ECO:0000313" key="3">
    <source>
        <dbReference type="EMBL" id="AEG31880.1"/>
    </source>
</evidence>
<feature type="domain" description="VOC" evidence="2">
    <location>
        <begin position="4"/>
        <end position="121"/>
    </location>
</feature>
<dbReference type="PROSITE" id="PS51819">
    <property type="entry name" value="VOC"/>
    <property type="match status" value="1"/>
</dbReference>
<dbReference type="PANTHER" id="PTHR21366">
    <property type="entry name" value="GLYOXALASE FAMILY PROTEIN"/>
    <property type="match status" value="1"/>
</dbReference>
<dbReference type="Proteomes" id="UP000009232">
    <property type="component" value="Chromosome"/>
</dbReference>
<evidence type="ECO:0000256" key="1">
    <source>
        <dbReference type="ARBA" id="ARBA00022723"/>
    </source>
</evidence>
<evidence type="ECO:0000313" key="4">
    <source>
        <dbReference type="Proteomes" id="UP000009232"/>
    </source>
</evidence>
<dbReference type="GO" id="GO:0004462">
    <property type="term" value="F:lactoylglutathione lyase activity"/>
    <property type="evidence" value="ECO:0007669"/>
    <property type="project" value="InterPro"/>
</dbReference>
<dbReference type="CDD" id="cd07245">
    <property type="entry name" value="VOC_like"/>
    <property type="match status" value="1"/>
</dbReference>
<dbReference type="GO" id="GO:0046872">
    <property type="term" value="F:metal ion binding"/>
    <property type="evidence" value="ECO:0007669"/>
    <property type="project" value="UniProtKB-KW"/>
</dbReference>